<comment type="caution">
    <text evidence="1">The sequence shown here is derived from an EMBL/GenBank/DDBJ whole genome shotgun (WGS) entry which is preliminary data.</text>
</comment>
<dbReference type="AlphaFoldDB" id="A0A645EA57"/>
<proteinExistence type="predicted"/>
<accession>A0A645EA57</accession>
<reference evidence="1" key="1">
    <citation type="submission" date="2019-08" db="EMBL/GenBank/DDBJ databases">
        <authorList>
            <person name="Kucharzyk K."/>
            <person name="Murdoch R.W."/>
            <person name="Higgins S."/>
            <person name="Loffler F."/>
        </authorList>
    </citation>
    <scope>NUCLEOTIDE SEQUENCE</scope>
</reference>
<protein>
    <submittedName>
        <fullName evidence="1">Uncharacterized protein</fullName>
    </submittedName>
</protein>
<dbReference type="EMBL" id="VSSQ01044673">
    <property type="protein sequence ID" value="MPM98516.1"/>
    <property type="molecule type" value="Genomic_DNA"/>
</dbReference>
<gene>
    <name evidence="1" type="ORF">SDC9_145704</name>
</gene>
<evidence type="ECO:0000313" key="1">
    <source>
        <dbReference type="EMBL" id="MPM98516.1"/>
    </source>
</evidence>
<name>A0A645EA57_9ZZZZ</name>
<sequence length="168" mass="17207">MEHNGEAGQASANLLQNVKAQLGLLPGLEFVGAVAGADGDGQRVHPGGLHKFLDLVWVGVGGVGGRHLDVVLHPGQTAQLPFHHHAVVVGVFHHLAGELDVILKGMLGAVDHHRGEAAVDAGLADLKALAVVQMHADGQAGVLQSGIDELHQVNMLGVFAGAGGNLKN</sequence>
<organism evidence="1">
    <name type="scientific">bioreactor metagenome</name>
    <dbReference type="NCBI Taxonomy" id="1076179"/>
    <lineage>
        <taxon>unclassified sequences</taxon>
        <taxon>metagenomes</taxon>
        <taxon>ecological metagenomes</taxon>
    </lineage>
</organism>